<dbReference type="SUPFAM" id="SSF56219">
    <property type="entry name" value="DNase I-like"/>
    <property type="match status" value="1"/>
</dbReference>
<sequence length="531" mass="59251">STDTVSAENFLNMGQFASLLGSGDDNRKGAGLIAVTWNVAAINNNPFEYYITHTNPQYGELMEAVEKFISNPGEDDFTVDQVFTDDMFKELQGLMQAEGWAHVDRVASRWNDDLRKRKIVSEFLKDKDIGAKRLASMPDRVTNTITTTSGSAFRPCVTNLYEGELTSTERWWRAWSAFMFQVQLEVRTRMGVEKQRACSMLLPISSSKYPAITPEEEEMSIPLQMLCLAIFDAILVHMMNKLAPDSWHGLKLSMCEALSTRKGEKTLKILETVYTDADVICLQEVSAEWLRMFSSSKMSRSFHLLAPSHLDTKRNQNSVILVRRELFALETAVEVTQDAVAQMPKHSAVPVSAGDLCAYTLASKKGNHYLLASFHGDTNGLATIPVVQAVAALASKEEGTRLLFGLDANTYEIGQPGKTQGVAEFAMAFRELGLTSCWGRDPDPTNYTTLNSRTFLQPQLNKAVPMSECRTSPLTDRNPKDFILFSEKDFVKEVTIKDNTGSKDYKEDIPFPTLDFPSDHGIVATALRVLI</sequence>
<dbReference type="Gene3D" id="3.60.10.10">
    <property type="entry name" value="Endonuclease/exonuclease/phosphatase"/>
    <property type="match status" value="1"/>
</dbReference>
<proteinExistence type="predicted"/>
<name>A0A061SEE5_9CHLO</name>
<accession>A0A061SEE5</accession>
<evidence type="ECO:0008006" key="2">
    <source>
        <dbReference type="Google" id="ProtNLM"/>
    </source>
</evidence>
<dbReference type="EMBL" id="GBEZ01002425">
    <property type="protein sequence ID" value="JAC82628.1"/>
    <property type="molecule type" value="Transcribed_RNA"/>
</dbReference>
<organism evidence="1">
    <name type="scientific">Tetraselmis sp. GSL018</name>
    <dbReference type="NCBI Taxonomy" id="582737"/>
    <lineage>
        <taxon>Eukaryota</taxon>
        <taxon>Viridiplantae</taxon>
        <taxon>Chlorophyta</taxon>
        <taxon>core chlorophytes</taxon>
        <taxon>Chlorodendrophyceae</taxon>
        <taxon>Chlorodendrales</taxon>
        <taxon>Chlorodendraceae</taxon>
        <taxon>Tetraselmis</taxon>
    </lineage>
</organism>
<feature type="non-terminal residue" evidence="1">
    <location>
        <position position="1"/>
    </location>
</feature>
<protein>
    <recommendedName>
        <fullName evidence="2">Endonuclease/exonuclease/phosphatase domain-containing protein</fullName>
    </recommendedName>
</protein>
<dbReference type="AlphaFoldDB" id="A0A061SEE5"/>
<dbReference type="InterPro" id="IPR036691">
    <property type="entry name" value="Endo/exonu/phosph_ase_sf"/>
</dbReference>
<gene>
    <name evidence="1" type="ORF">TSPGSL018_5293</name>
</gene>
<evidence type="ECO:0000313" key="1">
    <source>
        <dbReference type="EMBL" id="JAC82628.1"/>
    </source>
</evidence>
<reference evidence="1" key="1">
    <citation type="submission" date="2014-05" db="EMBL/GenBank/DDBJ databases">
        <title>The transcriptome of the halophilic microalga Tetraselmis sp. GSL018 isolated from the Great Salt Lake, Utah.</title>
        <authorList>
            <person name="Jinkerson R.E."/>
            <person name="D'Adamo S."/>
            <person name="Posewitz M.C."/>
        </authorList>
    </citation>
    <scope>NUCLEOTIDE SEQUENCE</scope>
    <source>
        <strain evidence="1">GSL018</strain>
    </source>
</reference>